<name>A0A3D8SHS2_9HELO</name>
<dbReference type="PROSITE" id="PS51782">
    <property type="entry name" value="LYSM"/>
    <property type="match status" value="3"/>
</dbReference>
<reference evidence="7 8" key="1">
    <citation type="journal article" date="2018" name="IMA Fungus">
        <title>IMA Genome-F 9: Draft genome sequence of Annulohypoxylon stygium, Aspergillus mulundensis, Berkeleyomyces basicola (syn. Thielaviopsis basicola), Ceratocystis smalleyi, two Cercospora beticola strains, Coleophoma cylindrospora, Fusarium fracticaudum, Phialophora cf. hyalina, and Morchella septimelata.</title>
        <authorList>
            <person name="Wingfield B.D."/>
            <person name="Bills G.F."/>
            <person name="Dong Y."/>
            <person name="Huang W."/>
            <person name="Nel W.J."/>
            <person name="Swalarsk-Parry B.S."/>
            <person name="Vaghefi N."/>
            <person name="Wilken P.M."/>
            <person name="An Z."/>
            <person name="de Beer Z.W."/>
            <person name="De Vos L."/>
            <person name="Chen L."/>
            <person name="Duong T.A."/>
            <person name="Gao Y."/>
            <person name="Hammerbacher A."/>
            <person name="Kikkert J.R."/>
            <person name="Li Y."/>
            <person name="Li H."/>
            <person name="Li K."/>
            <person name="Li Q."/>
            <person name="Liu X."/>
            <person name="Ma X."/>
            <person name="Naidoo K."/>
            <person name="Pethybridge S.J."/>
            <person name="Sun J."/>
            <person name="Steenkamp E.T."/>
            <person name="van der Nest M.A."/>
            <person name="van Wyk S."/>
            <person name="Wingfield M.J."/>
            <person name="Xiong C."/>
            <person name="Yue Q."/>
            <person name="Zhang X."/>
        </authorList>
    </citation>
    <scope>NUCLEOTIDE SEQUENCE [LARGE SCALE GENOMIC DNA]</scope>
    <source>
        <strain evidence="7 8">BP5796</strain>
    </source>
</reference>
<keyword evidence="2" id="KW-0843">Virulence</keyword>
<dbReference type="CDD" id="cd11618">
    <property type="entry name" value="ChtBD1_1"/>
    <property type="match status" value="2"/>
</dbReference>
<dbReference type="OrthoDB" id="5985073at2759"/>
<comment type="caution">
    <text evidence="7">The sequence shown here is derived from an EMBL/GenBank/DDBJ whole genome shotgun (WGS) entry which is preliminary data.</text>
</comment>
<evidence type="ECO:0000256" key="3">
    <source>
        <dbReference type="PROSITE-ProRule" id="PRU00261"/>
    </source>
</evidence>
<feature type="domain" description="LysM" evidence="6">
    <location>
        <begin position="653"/>
        <end position="699"/>
    </location>
</feature>
<proteinExistence type="predicted"/>
<feature type="domain" description="LysM" evidence="6">
    <location>
        <begin position="272"/>
        <end position="318"/>
    </location>
</feature>
<dbReference type="Gene3D" id="3.10.350.10">
    <property type="entry name" value="LysM domain"/>
    <property type="match status" value="3"/>
</dbReference>
<evidence type="ECO:0000259" key="5">
    <source>
        <dbReference type="PROSITE" id="PS50941"/>
    </source>
</evidence>
<protein>
    <recommendedName>
        <fullName evidence="9">Carbohydrate-binding module family 18 protein</fullName>
    </recommendedName>
</protein>
<dbReference type="SUPFAM" id="SSF57016">
    <property type="entry name" value="Plant lectins/antimicrobial peptides"/>
    <property type="match status" value="4"/>
</dbReference>
<gene>
    <name evidence="7" type="ORF">BP5796_04147</name>
</gene>
<accession>A0A3D8SHS2</accession>
<evidence type="ECO:0000256" key="2">
    <source>
        <dbReference type="ARBA" id="ARBA00023026"/>
    </source>
</evidence>
<dbReference type="PROSITE" id="PS50941">
    <property type="entry name" value="CHIT_BIND_I_2"/>
    <property type="match status" value="4"/>
</dbReference>
<organism evidence="7 8">
    <name type="scientific">Coleophoma crateriformis</name>
    <dbReference type="NCBI Taxonomy" id="565419"/>
    <lineage>
        <taxon>Eukaryota</taxon>
        <taxon>Fungi</taxon>
        <taxon>Dikarya</taxon>
        <taxon>Ascomycota</taxon>
        <taxon>Pezizomycotina</taxon>
        <taxon>Leotiomycetes</taxon>
        <taxon>Helotiales</taxon>
        <taxon>Dermateaceae</taxon>
        <taxon>Coleophoma</taxon>
    </lineage>
</organism>
<keyword evidence="3" id="KW-1015">Disulfide bond</keyword>
<feature type="disulfide bond" evidence="3">
    <location>
        <begin position="823"/>
        <end position="837"/>
    </location>
</feature>
<dbReference type="PANTHER" id="PTHR34997:SF1">
    <property type="entry name" value="PEPTIDOGLYCAN-BINDING LYSIN DOMAIN"/>
    <property type="match status" value="1"/>
</dbReference>
<dbReference type="InterPro" id="IPR036861">
    <property type="entry name" value="Endochitinase-like_sf"/>
</dbReference>
<evidence type="ECO:0000256" key="1">
    <source>
        <dbReference type="ARBA" id="ARBA00022669"/>
    </source>
</evidence>
<feature type="domain" description="Chitin-binding type-1" evidence="5">
    <location>
        <begin position="869"/>
        <end position="916"/>
    </location>
</feature>
<dbReference type="CDD" id="cd00035">
    <property type="entry name" value="ChtBD1"/>
    <property type="match status" value="2"/>
</dbReference>
<feature type="domain" description="Chitin-binding type-1" evidence="5">
    <location>
        <begin position="934"/>
        <end position="981"/>
    </location>
</feature>
<evidence type="ECO:0000313" key="7">
    <source>
        <dbReference type="EMBL" id="RDW85822.1"/>
    </source>
</evidence>
<dbReference type="GO" id="GO:0008061">
    <property type="term" value="F:chitin binding"/>
    <property type="evidence" value="ECO:0007669"/>
    <property type="project" value="UniProtKB-UniRule"/>
</dbReference>
<sequence length="1179" mass="120632">MSLFSIFFVAATLLGACSAHDGLSGFAETEEACYAAGVEEISCMNSFFPTNTVLTIPSACIITVTSAPTSIATCYTVTSMITPPPTRLPYIEVETRVVVPQPPAQTEIDYITVTVSSFETFCPSPTTFTWGTRTYDITAPTTITIMDCPCILTKPVVTTPPSPSLSQSRDVAMYTTITTSDFTTELPSPTAPFVTTYGTRPFTITDRTTITVTDCPCTLTRPITSTRPVMISPSTPKIGPSGLSTAEGPMPTCSSVMPPAPTPIGTTECCTEWYIVVEGATCATIELEFDITFAELQALNHVLDNMCSNLVLGYSYCVVGQIEICPGCPPCQGCPPLPASSSIVILPSLSGGSMSFDRPSLRTTGAFPTVTPLPGISMSMTDYTTAISPSSSIPMPGSFLATTPVPSGLFVSGYGSVSSISTGSAPVIPSAGSVTSMFPVASCSASVPVPSNVAPETTGCCIEYYEALEGDSCTSIELRFNITLGEFQALNPGLNADCSNLLSHVTYCVHGQIEVCPGCIPCRGCPPLPLSSSATVLRMPSNSPNTMSAPSVPTTPVSPSGTACAMTGAITSILGMGQPKASLYCSSYLSQLTPTSTINLAESTVPVAYVTTTVGAMLTSGTREAVSPTAIPSCTAVPAPAETRAGATENCCEWYIVVANDSCTSIDTRFGLTFAEFQDLNPDIFCDCYNLLQSFAYCVKGSPSSVKPSDSCPAYMATSTATVLPSTPATGPYCGPLGQGYSCASACCSQHGYCGVDSEYCGTGCYPDYSGSGLCSQFSSSSVGISSTTAKTAAPVSTSVGIAPNCGTQGNGVTCSAALGGECCSEFGYCGTDNAHCGVGCQALFGNCYSRTSSVSFSSAPTATSVGLPPNCGTQGNGVTCSAALGGECCSEFGYCGADNAHCGVGCQSPFGNCYSKFSSVSSSAPTATSVGIPPNCGPSANGAVCSAALGGECCSYYGYCGTGGAHCGAGCLSLFGQCSLSVFASSSIIADTATPVLATTTVRPAITTTTHTPSEISSACSCILDLPSATVNQIDPYSAITGSVIVPTATVSLPNCDNPGVCGVFSSHICGGSCADVGDSQGGICAADTDGVGWCISKYSMCGNACNTNADCDSKVCLMNTCCKGGNTCLSPDNQSLCTNNMAARRLFAKRKATYGTIFNDDIPVVGDTPLIDKARIV</sequence>
<feature type="chain" id="PRO_5017810796" description="Carbohydrate-binding module family 18 protein" evidence="4">
    <location>
        <begin position="20"/>
        <end position="1179"/>
    </location>
</feature>
<dbReference type="EMBL" id="PDLN01000005">
    <property type="protein sequence ID" value="RDW85822.1"/>
    <property type="molecule type" value="Genomic_DNA"/>
</dbReference>
<feature type="domain" description="Chitin-binding type-1" evidence="5">
    <location>
        <begin position="731"/>
        <end position="777"/>
    </location>
</feature>
<dbReference type="Pfam" id="PF00187">
    <property type="entry name" value="Chitin_bind_1"/>
    <property type="match status" value="3"/>
</dbReference>
<dbReference type="InterPro" id="IPR001002">
    <property type="entry name" value="Chitin-bd_1"/>
</dbReference>
<evidence type="ECO:0000313" key="8">
    <source>
        <dbReference type="Proteomes" id="UP000256328"/>
    </source>
</evidence>
<evidence type="ECO:0000256" key="4">
    <source>
        <dbReference type="SAM" id="SignalP"/>
    </source>
</evidence>
<keyword evidence="8" id="KW-1185">Reference proteome</keyword>
<feature type="disulfide bond" evidence="3">
    <location>
        <begin position="889"/>
        <end position="903"/>
    </location>
</feature>
<dbReference type="InterPro" id="IPR052210">
    <property type="entry name" value="LysM1-like"/>
</dbReference>
<dbReference type="Proteomes" id="UP000256328">
    <property type="component" value="Unassembled WGS sequence"/>
</dbReference>
<evidence type="ECO:0000259" key="6">
    <source>
        <dbReference type="PROSITE" id="PS51782"/>
    </source>
</evidence>
<evidence type="ECO:0008006" key="9">
    <source>
        <dbReference type="Google" id="ProtNLM"/>
    </source>
</evidence>
<feature type="disulfide bond" evidence="3">
    <location>
        <begin position="954"/>
        <end position="968"/>
    </location>
</feature>
<keyword evidence="1 3" id="KW-0147">Chitin-binding</keyword>
<comment type="caution">
    <text evidence="3">Lacks conserved residue(s) required for the propagation of feature annotation.</text>
</comment>
<dbReference type="CDD" id="cd00118">
    <property type="entry name" value="LysM"/>
    <property type="match status" value="2"/>
</dbReference>
<dbReference type="InterPro" id="IPR018392">
    <property type="entry name" value="LysM"/>
</dbReference>
<dbReference type="SMART" id="SM00257">
    <property type="entry name" value="LysM"/>
    <property type="match status" value="3"/>
</dbReference>
<dbReference type="PANTHER" id="PTHR34997">
    <property type="entry name" value="AM15"/>
    <property type="match status" value="1"/>
</dbReference>
<dbReference type="Pfam" id="PF01476">
    <property type="entry name" value="LysM"/>
    <property type="match status" value="3"/>
</dbReference>
<keyword evidence="4" id="KW-0732">Signal</keyword>
<feature type="domain" description="LysM" evidence="6">
    <location>
        <begin position="463"/>
        <end position="509"/>
    </location>
</feature>
<feature type="signal peptide" evidence="4">
    <location>
        <begin position="1"/>
        <end position="19"/>
    </location>
</feature>
<dbReference type="AlphaFoldDB" id="A0A3D8SHS2"/>
<dbReference type="InterPro" id="IPR036779">
    <property type="entry name" value="LysM_dom_sf"/>
</dbReference>
<feature type="domain" description="Chitin-binding type-1" evidence="5">
    <location>
        <begin position="803"/>
        <end position="850"/>
    </location>
</feature>
<dbReference type="SMART" id="SM00270">
    <property type="entry name" value="ChtBD1"/>
    <property type="match status" value="4"/>
</dbReference>
<feature type="disulfide bond" evidence="3">
    <location>
        <begin position="747"/>
        <end position="761"/>
    </location>
</feature>
<dbReference type="Gene3D" id="3.30.60.10">
    <property type="entry name" value="Endochitinase-like"/>
    <property type="match status" value="4"/>
</dbReference>
<dbReference type="SUPFAM" id="SSF54106">
    <property type="entry name" value="LysM domain"/>
    <property type="match status" value="1"/>
</dbReference>